<evidence type="ECO:0000313" key="2">
    <source>
        <dbReference type="EMBL" id="SHE39545.1"/>
    </source>
</evidence>
<proteinExistence type="predicted"/>
<accession>A0A1M4T592</accession>
<dbReference type="AlphaFoldDB" id="A0A1M4T592"/>
<dbReference type="STRING" id="1121881.SAMN02745225_00501"/>
<dbReference type="EMBL" id="FQUL01000004">
    <property type="protein sequence ID" value="SHE39545.1"/>
    <property type="molecule type" value="Genomic_DNA"/>
</dbReference>
<organism evidence="2 3">
    <name type="scientific">Ferrithrix thermotolerans DSM 19514</name>
    <dbReference type="NCBI Taxonomy" id="1121881"/>
    <lineage>
        <taxon>Bacteria</taxon>
        <taxon>Bacillati</taxon>
        <taxon>Actinomycetota</taxon>
        <taxon>Acidimicrobiia</taxon>
        <taxon>Acidimicrobiales</taxon>
        <taxon>Acidimicrobiaceae</taxon>
        <taxon>Ferrithrix</taxon>
    </lineage>
</organism>
<sequence>MKTYRSDEQRRDPAQVAEERRKKLRRNWGFIVLAILLVAIILSNLPQASTTSSKQADMKTMMSQVHFDLLGCNQAVLDAFDALQAVQNHTATNLKTADTILSQDLAQCTIVNSDLNNLADYVPTGDLIRLDVQPALNDYYNWAFPNASAVISYITDLTKSPHNPLYVSKIKSRFQIMAYDLKAANSVIATACNEIHMAPISISLFSLKDVPNGLLN</sequence>
<evidence type="ECO:0000256" key="1">
    <source>
        <dbReference type="SAM" id="Phobius"/>
    </source>
</evidence>
<feature type="transmembrane region" description="Helical" evidence="1">
    <location>
        <begin position="28"/>
        <end position="45"/>
    </location>
</feature>
<dbReference type="Proteomes" id="UP000184295">
    <property type="component" value="Unassembled WGS sequence"/>
</dbReference>
<gene>
    <name evidence="2" type="ORF">SAMN02745225_00501</name>
</gene>
<keyword evidence="1" id="KW-0812">Transmembrane</keyword>
<name>A0A1M4T592_9ACTN</name>
<keyword evidence="1" id="KW-1133">Transmembrane helix</keyword>
<keyword evidence="3" id="KW-1185">Reference proteome</keyword>
<reference evidence="3" key="1">
    <citation type="submission" date="2016-11" db="EMBL/GenBank/DDBJ databases">
        <authorList>
            <person name="Varghese N."/>
            <person name="Submissions S."/>
        </authorList>
    </citation>
    <scope>NUCLEOTIDE SEQUENCE [LARGE SCALE GENOMIC DNA]</scope>
    <source>
        <strain evidence="3">DSM 19514</strain>
    </source>
</reference>
<keyword evidence="1" id="KW-0472">Membrane</keyword>
<evidence type="ECO:0000313" key="3">
    <source>
        <dbReference type="Proteomes" id="UP000184295"/>
    </source>
</evidence>
<protein>
    <submittedName>
        <fullName evidence="2">Uncharacterized protein</fullName>
    </submittedName>
</protein>
<dbReference type="RefSeq" id="WP_072788423.1">
    <property type="nucleotide sequence ID" value="NZ_FQUL01000004.1"/>
</dbReference>